<dbReference type="EMBL" id="RYZI01000014">
    <property type="protein sequence ID" value="RWA14064.1"/>
    <property type="molecule type" value="Genomic_DNA"/>
</dbReference>
<dbReference type="STRING" id="363999.A0A439DI41"/>
<dbReference type="AlphaFoldDB" id="A0A439DI41"/>
<evidence type="ECO:0000313" key="3">
    <source>
        <dbReference type="Proteomes" id="UP000286045"/>
    </source>
</evidence>
<keyword evidence="3" id="KW-1185">Reference proteome</keyword>
<sequence length="519" mass="56818">MTPSKRQVDEDDDDIQFISEKPVKRRRISEKQPTTAIPTLQQPMIPFAAIPDAASTVVPNIPTVATQVPENDLKNMERRLSTGMVGLPSDIHAVELTYALRGVSMPVLENFVLNQPFRKPRPPSPPELSPKQLPSTISPAMISVQSDQPVPTADFEKPPSPQMLYASSNHACCRAGTPAIMPGLIKATTNIQQSHALETPINSRSPVVQISSNYGTRVGLNSSPMPPPPPPVLPYSEASHHAPCSGNSQRPSENHHHHNSSAHPQKQPCQVCFRLRRQAQLSRVQGFPIVNAALPPHLMPQFHYHPSHPQVMAEPTSNVHRFEPDLVSVMIPNNGSPFAPLAPHSQPATAQQQQKAEEEGQPIPERSGNPGSPQKTPLNTTAVNPSATSSPIKPPASLIQPTYRKPSPNLIVDVAETCQQKFPFEEVAKRHNVPVEKVFDVFAAIIQVPLLRCPTDRRRQGKLATARIKEYNRAKKEIQDSRGSSSAGERPEVVVDSADIAQRLGVVEFPQEFTLSGSQ</sequence>
<feature type="compositionally biased region" description="Low complexity" evidence="1">
    <location>
        <begin position="342"/>
        <end position="354"/>
    </location>
</feature>
<feature type="region of interest" description="Disordered" evidence="1">
    <location>
        <begin position="1"/>
        <end position="32"/>
    </location>
</feature>
<feature type="compositionally biased region" description="Polar residues" evidence="1">
    <location>
        <begin position="369"/>
        <end position="391"/>
    </location>
</feature>
<gene>
    <name evidence="2" type="ORF">EKO27_g1014</name>
</gene>
<organism evidence="2 3">
    <name type="scientific">Xylaria grammica</name>
    <dbReference type="NCBI Taxonomy" id="363999"/>
    <lineage>
        <taxon>Eukaryota</taxon>
        <taxon>Fungi</taxon>
        <taxon>Dikarya</taxon>
        <taxon>Ascomycota</taxon>
        <taxon>Pezizomycotina</taxon>
        <taxon>Sordariomycetes</taxon>
        <taxon>Xylariomycetidae</taxon>
        <taxon>Xylariales</taxon>
        <taxon>Xylariaceae</taxon>
        <taxon>Xylaria</taxon>
    </lineage>
</organism>
<evidence type="ECO:0000313" key="2">
    <source>
        <dbReference type="EMBL" id="RWA14064.1"/>
    </source>
</evidence>
<dbReference type="Proteomes" id="UP000286045">
    <property type="component" value="Unassembled WGS sequence"/>
</dbReference>
<feature type="region of interest" description="Disordered" evidence="1">
    <location>
        <begin position="331"/>
        <end position="401"/>
    </location>
</feature>
<name>A0A439DI41_9PEZI</name>
<comment type="caution">
    <text evidence="2">The sequence shown here is derived from an EMBL/GenBank/DDBJ whole genome shotgun (WGS) entry which is preliminary data.</text>
</comment>
<feature type="compositionally biased region" description="Pro residues" evidence="1">
    <location>
        <begin position="224"/>
        <end position="233"/>
    </location>
</feature>
<proteinExistence type="predicted"/>
<feature type="region of interest" description="Disordered" evidence="1">
    <location>
        <begin position="218"/>
        <end position="266"/>
    </location>
</feature>
<protein>
    <submittedName>
        <fullName evidence="2">Uncharacterized protein</fullName>
    </submittedName>
</protein>
<evidence type="ECO:0000256" key="1">
    <source>
        <dbReference type="SAM" id="MobiDB-lite"/>
    </source>
</evidence>
<reference evidence="2 3" key="1">
    <citation type="submission" date="2018-12" db="EMBL/GenBank/DDBJ databases">
        <title>Draft genome sequence of Xylaria grammica IHI A82.</title>
        <authorList>
            <person name="Buettner E."/>
            <person name="Kellner H."/>
        </authorList>
    </citation>
    <scope>NUCLEOTIDE SEQUENCE [LARGE SCALE GENOMIC DNA]</scope>
    <source>
        <strain evidence="2 3">IHI A82</strain>
    </source>
</reference>
<accession>A0A439DI41</accession>